<feature type="compositionally biased region" description="Polar residues" evidence="1">
    <location>
        <begin position="217"/>
        <end position="230"/>
    </location>
</feature>
<feature type="region of interest" description="Disordered" evidence="1">
    <location>
        <begin position="1"/>
        <end position="22"/>
    </location>
</feature>
<feature type="compositionally biased region" description="Polar residues" evidence="1">
    <location>
        <begin position="303"/>
        <end position="313"/>
    </location>
</feature>
<feature type="region of interest" description="Disordered" evidence="1">
    <location>
        <begin position="174"/>
        <end position="422"/>
    </location>
</feature>
<feature type="region of interest" description="Disordered" evidence="1">
    <location>
        <begin position="79"/>
        <end position="160"/>
    </location>
</feature>
<sequence length="787" mass="79051">MVDTVSAQTLPQGASGSSTAKGLEPGIVLKAKVEQNLPGGVVRLTTAETKLDLRVPAPLPVGADVTVTVSGSRQQPAIQITTLPGSGQVANSTGQQSTTSGNSASAPPTAQGAGVLSGPAPRPAPSMAHVLQSVAPPSPQAGAGSETLRPGTPPSGQSAATQIRQPIPLPLQTQPLASGAQLPTPATGSVPNAGANTTTTQFAPTQSGLPNQPSPQVPNTAQSAVTQSPGNTPTPSANAPNSAPIGGTSGVPISAQVSGPASGQLATVPPPTTSTTPVTSSGQGLAQTTGAEQASGAPRQPVSVPQATVQQSANPPPLQTTGSGQGGAGTQLTSAQPVAPSTQRVPTPNATDIRQTPPGQTLQTQSVPTAANAGQSSVPKAGAGLIPGSPLPSNTPQSGQTGSTVPAGTQSTSVPVSGARAPSIAPAVPSHVSAVASLGTSFETASSRAPVSQAYAAKTGGLSEGQRAVTQQKGFQQPVVQAAAQLKKPLTEQQASYSALFAQIGSLTTAQSAGKVSMPDAVVKAMQQILGLRLNVGQPLSAQSLQQAVSQSGQFREAGLTRSGSGNLPPPDLKSVLLSFKSLLRSLGTQEQVTRPAGQAAPPSRHGSPQGQAPQAASGFWAGAAAQNLQALLKDTDASLARIRLNQLVNSGLAGEEGPRAASRPMDIVLELPLALGQETAIMQMQIGRDGNGSQQEEDGEPAWRLRFALDLTATGPLEAAISLRGGGTYASLWVDRKETFDNLNSLRETMEAAFADAGLDLQEFRLIRGLPPGTAARYGALIDRQS</sequence>
<evidence type="ECO:0000313" key="4">
    <source>
        <dbReference type="Proteomes" id="UP001209803"/>
    </source>
</evidence>
<feature type="compositionally biased region" description="Polar residues" evidence="1">
    <location>
        <begin position="339"/>
        <end position="378"/>
    </location>
</feature>
<accession>A0ABY8F0U9</accession>
<name>A0ABY8F0U9_9HYPH</name>
<feature type="compositionally biased region" description="Polar residues" evidence="1">
    <location>
        <begin position="391"/>
        <end position="415"/>
    </location>
</feature>
<protein>
    <submittedName>
        <fullName evidence="3">Flagellar hook-length control protein FliK</fullName>
    </submittedName>
</protein>
<evidence type="ECO:0000259" key="2">
    <source>
        <dbReference type="Pfam" id="PF02120"/>
    </source>
</evidence>
<dbReference type="RefSeq" id="WP_265681119.1">
    <property type="nucleotide sequence ID" value="NZ_CP120863.1"/>
</dbReference>
<feature type="domain" description="Flagellar hook-length control protein-like C-terminal" evidence="2">
    <location>
        <begin position="695"/>
        <end position="766"/>
    </location>
</feature>
<keyword evidence="3" id="KW-0969">Cilium</keyword>
<dbReference type="EMBL" id="CP120863">
    <property type="protein sequence ID" value="WFE88369.1"/>
    <property type="molecule type" value="Genomic_DNA"/>
</dbReference>
<dbReference type="InterPro" id="IPR021136">
    <property type="entry name" value="Flagellar_hook_control-like_C"/>
</dbReference>
<dbReference type="Pfam" id="PF02120">
    <property type="entry name" value="Flg_hook"/>
    <property type="match status" value="1"/>
</dbReference>
<feature type="compositionally biased region" description="Polar residues" evidence="1">
    <location>
        <begin position="1"/>
        <end position="20"/>
    </location>
</feature>
<gene>
    <name evidence="3" type="ORF">K1718_19685</name>
</gene>
<dbReference type="Proteomes" id="UP001209803">
    <property type="component" value="Chromosome"/>
</dbReference>
<feature type="compositionally biased region" description="Low complexity" evidence="1">
    <location>
        <begin position="231"/>
        <end position="244"/>
    </location>
</feature>
<feature type="compositionally biased region" description="Low complexity" evidence="1">
    <location>
        <begin position="90"/>
        <end position="106"/>
    </location>
</feature>
<organism evidence="3 4">
    <name type="scientific">Roseibium porphyridii</name>
    <dbReference type="NCBI Taxonomy" id="2866279"/>
    <lineage>
        <taxon>Bacteria</taxon>
        <taxon>Pseudomonadati</taxon>
        <taxon>Pseudomonadota</taxon>
        <taxon>Alphaproteobacteria</taxon>
        <taxon>Hyphomicrobiales</taxon>
        <taxon>Stappiaceae</taxon>
        <taxon>Roseibium</taxon>
    </lineage>
</organism>
<keyword evidence="4" id="KW-1185">Reference proteome</keyword>
<feature type="compositionally biased region" description="Polar residues" evidence="1">
    <location>
        <begin position="255"/>
        <end position="265"/>
    </location>
</feature>
<feature type="compositionally biased region" description="Polar residues" evidence="1">
    <location>
        <begin position="282"/>
        <end position="292"/>
    </location>
</feature>
<evidence type="ECO:0000256" key="1">
    <source>
        <dbReference type="SAM" id="MobiDB-lite"/>
    </source>
</evidence>
<proteinExistence type="predicted"/>
<keyword evidence="3" id="KW-0282">Flagellum</keyword>
<feature type="region of interest" description="Disordered" evidence="1">
    <location>
        <begin position="590"/>
        <end position="617"/>
    </location>
</feature>
<feature type="compositionally biased region" description="Polar residues" evidence="1">
    <location>
        <begin position="184"/>
        <end position="211"/>
    </location>
</feature>
<evidence type="ECO:0000313" key="3">
    <source>
        <dbReference type="EMBL" id="WFE88369.1"/>
    </source>
</evidence>
<feature type="compositionally biased region" description="Polar residues" evidence="1">
    <location>
        <begin position="79"/>
        <end position="89"/>
    </location>
</feature>
<reference evidence="3 4" key="1">
    <citation type="submission" date="2023-03" db="EMBL/GenBank/DDBJ databases">
        <title>Roseibium porphyridii sp. nov. and Roseibium rhodosorbium sp. nov. isolated from marine algae, Porphyridium cruentum and Rhodosorus marinus, respectively.</title>
        <authorList>
            <person name="Lee M.W."/>
            <person name="Choi B.J."/>
            <person name="Lee J.K."/>
            <person name="Choi D.G."/>
            <person name="Baek J.H."/>
            <person name="Bayburt H."/>
            <person name="Kim J.M."/>
            <person name="Han D.M."/>
            <person name="Kim K.H."/>
            <person name="Jeon C.O."/>
        </authorList>
    </citation>
    <scope>NUCLEOTIDE SEQUENCE [LARGE SCALE GENOMIC DNA]</scope>
    <source>
        <strain evidence="3 4">KMA01</strain>
    </source>
</reference>
<keyword evidence="3" id="KW-0966">Cell projection</keyword>